<sequence length="146" mass="16632">MELPIPYLTLDEDIYDDLLSDTDSEEEEEAEEVTEEAAKWKFIKPPAVQLNVNDIDTFLLAKARLGMARVTQRVMSRVFGTQDGHPYQVATVDAHINDNLVVMDFISTSDLLGFIEVELWLIFSGISPTAFYSKDNKNLYPPSKKW</sequence>
<comment type="caution">
    <text evidence="1">The sequence shown here is derived from an EMBL/GenBank/DDBJ whole genome shotgun (WGS) entry which is preliminary data.</text>
</comment>
<evidence type="ECO:0000313" key="1">
    <source>
        <dbReference type="EMBL" id="OWZ14240.1"/>
    </source>
</evidence>
<proteinExistence type="predicted"/>
<evidence type="ECO:0000313" key="2">
    <source>
        <dbReference type="Proteomes" id="UP000198211"/>
    </source>
</evidence>
<organism evidence="1 2">
    <name type="scientific">Phytophthora megakarya</name>
    <dbReference type="NCBI Taxonomy" id="4795"/>
    <lineage>
        <taxon>Eukaryota</taxon>
        <taxon>Sar</taxon>
        <taxon>Stramenopiles</taxon>
        <taxon>Oomycota</taxon>
        <taxon>Peronosporomycetes</taxon>
        <taxon>Peronosporales</taxon>
        <taxon>Peronosporaceae</taxon>
        <taxon>Phytophthora</taxon>
    </lineage>
</organism>
<dbReference type="OrthoDB" id="93482at2759"/>
<reference evidence="2" key="1">
    <citation type="submission" date="2017-03" db="EMBL/GenBank/DDBJ databases">
        <title>Phytopthora megakarya and P. palmivora, two closely related causual agents of cacao black pod achieved similar genome size and gene model numbers by different mechanisms.</title>
        <authorList>
            <person name="Ali S."/>
            <person name="Shao J."/>
            <person name="Larry D.J."/>
            <person name="Kronmiller B."/>
            <person name="Shen D."/>
            <person name="Strem M.D."/>
            <person name="Melnick R.L."/>
            <person name="Guiltinan M.J."/>
            <person name="Tyler B.M."/>
            <person name="Meinhardt L.W."/>
            <person name="Bailey B.A."/>
        </authorList>
    </citation>
    <scope>NUCLEOTIDE SEQUENCE [LARGE SCALE GENOMIC DNA]</scope>
    <source>
        <strain evidence="2">zdho120</strain>
    </source>
</reference>
<dbReference type="EMBL" id="NBNE01001384">
    <property type="protein sequence ID" value="OWZ14240.1"/>
    <property type="molecule type" value="Genomic_DNA"/>
</dbReference>
<dbReference type="Proteomes" id="UP000198211">
    <property type="component" value="Unassembled WGS sequence"/>
</dbReference>
<keyword evidence="2" id="KW-1185">Reference proteome</keyword>
<accession>A0A225WBN0</accession>
<gene>
    <name evidence="1" type="ORF">PHMEG_00012311</name>
</gene>
<dbReference type="AlphaFoldDB" id="A0A225WBN0"/>
<name>A0A225WBN0_9STRA</name>
<protein>
    <submittedName>
        <fullName evidence="1">Uncharacterized protein</fullName>
    </submittedName>
</protein>